<dbReference type="InterPro" id="IPR001967">
    <property type="entry name" value="Peptidase_S11_N"/>
</dbReference>
<evidence type="ECO:0000256" key="16">
    <source>
        <dbReference type="SAM" id="SignalP"/>
    </source>
</evidence>
<feature type="domain" description="Peptidase S11 D-Ala-D-Ala carboxypeptidase A C-terminal" evidence="17">
    <location>
        <begin position="283"/>
        <end position="370"/>
    </location>
</feature>
<sequence length="389" mass="42383">MKKILSVCLACILLLQISIPVSAAEDGPEIESPAAILMEASTGTVLYEKAADEKRSPASVTKIMTVLLVFEAIESGKLKLEDEVVTSAHAKSMGGSQVFLEEGEKQTVDTMLKCIIISSGNDAAVAMAEKIGGTEEEFVRRMNQRAKELGMNNTHFVDCCGLTESTDHYTTARDIALMSRELITKFPQVFDYSTIWMENITHVTNKGSSEFGLTNTNKLLRSYDGCKGLKTGSTSIAKFCLSAVAERDGIEMISVIMAAPDSKTRFNNAATLLSYGFGKCALYTDANEEKLPNVQISKGVKEDAACRFAGEFRYLDTNGADLSAITKEIRMNEEINAPVEKGAAAGKAVYMLDGKEIGTVDIIFEEAVDKAGYLDYLKKAWDKFQCFST</sequence>
<evidence type="ECO:0000256" key="14">
    <source>
        <dbReference type="PIRSR" id="PIRSR618044-2"/>
    </source>
</evidence>
<dbReference type="Gene3D" id="2.60.410.10">
    <property type="entry name" value="D-Ala-D-Ala carboxypeptidase, C-terminal domain"/>
    <property type="match status" value="1"/>
</dbReference>
<keyword evidence="11" id="KW-0961">Cell wall biogenesis/degradation</keyword>
<keyword evidence="5 18" id="KW-0121">Carboxypeptidase</keyword>
<evidence type="ECO:0000256" key="11">
    <source>
        <dbReference type="ARBA" id="ARBA00023316"/>
    </source>
</evidence>
<evidence type="ECO:0000313" key="19">
    <source>
        <dbReference type="Proteomes" id="UP000245412"/>
    </source>
</evidence>
<dbReference type="AlphaFoldDB" id="A0AB73T539"/>
<organism evidence="18 19">
    <name type="scientific">Murimonas intestini</name>
    <dbReference type="NCBI Taxonomy" id="1337051"/>
    <lineage>
        <taxon>Bacteria</taxon>
        <taxon>Bacillati</taxon>
        <taxon>Bacillota</taxon>
        <taxon>Clostridia</taxon>
        <taxon>Lachnospirales</taxon>
        <taxon>Lachnospiraceae</taxon>
        <taxon>Murimonas</taxon>
    </lineage>
</organism>
<evidence type="ECO:0000256" key="10">
    <source>
        <dbReference type="ARBA" id="ARBA00022984"/>
    </source>
</evidence>
<keyword evidence="6" id="KW-0645">Protease</keyword>
<dbReference type="InterPro" id="IPR012338">
    <property type="entry name" value="Beta-lactam/transpept-like"/>
</dbReference>
<dbReference type="Pfam" id="PF07943">
    <property type="entry name" value="PBP5_C"/>
    <property type="match status" value="1"/>
</dbReference>
<evidence type="ECO:0000313" key="18">
    <source>
        <dbReference type="EMBL" id="PWJ76104.1"/>
    </source>
</evidence>
<evidence type="ECO:0000259" key="17">
    <source>
        <dbReference type="SMART" id="SM00936"/>
    </source>
</evidence>
<evidence type="ECO:0000256" key="9">
    <source>
        <dbReference type="ARBA" id="ARBA00022960"/>
    </source>
</evidence>
<evidence type="ECO:0000256" key="13">
    <source>
        <dbReference type="PIRSR" id="PIRSR618044-1"/>
    </source>
</evidence>
<keyword evidence="19" id="KW-1185">Reference proteome</keyword>
<dbReference type="PANTHER" id="PTHR21581:SF6">
    <property type="entry name" value="TRAFFICKING PROTEIN PARTICLE COMPLEX SUBUNIT 12"/>
    <property type="match status" value="1"/>
</dbReference>
<evidence type="ECO:0000256" key="8">
    <source>
        <dbReference type="ARBA" id="ARBA00022801"/>
    </source>
</evidence>
<dbReference type="InterPro" id="IPR012907">
    <property type="entry name" value="Peptidase_S11_C"/>
</dbReference>
<evidence type="ECO:0000256" key="6">
    <source>
        <dbReference type="ARBA" id="ARBA00022670"/>
    </source>
</evidence>
<dbReference type="GO" id="GO:0008360">
    <property type="term" value="P:regulation of cell shape"/>
    <property type="evidence" value="ECO:0007669"/>
    <property type="project" value="UniProtKB-KW"/>
</dbReference>
<dbReference type="Pfam" id="PF00768">
    <property type="entry name" value="Peptidase_S11"/>
    <property type="match status" value="1"/>
</dbReference>
<name>A0AB73T539_9FIRM</name>
<feature type="active site" description="Proton acceptor" evidence="13">
    <location>
        <position position="62"/>
    </location>
</feature>
<evidence type="ECO:0000256" key="5">
    <source>
        <dbReference type="ARBA" id="ARBA00022645"/>
    </source>
</evidence>
<dbReference type="PRINTS" id="PR00725">
    <property type="entry name" value="DADACBPTASE1"/>
</dbReference>
<comment type="catalytic activity">
    <reaction evidence="12">
        <text>Preferential cleavage: (Ac)2-L-Lys-D-Ala-|-D-Ala. Also transpeptidation of peptidyl-alanyl moieties that are N-acyl substituents of D-alanine.</text>
        <dbReference type="EC" id="3.4.16.4"/>
    </reaction>
</comment>
<keyword evidence="8" id="KW-0378">Hydrolase</keyword>
<proteinExistence type="inferred from homology"/>
<dbReference type="PANTHER" id="PTHR21581">
    <property type="entry name" value="D-ALANYL-D-ALANINE CARBOXYPEPTIDASE"/>
    <property type="match status" value="1"/>
</dbReference>
<comment type="pathway">
    <text evidence="2">Cell wall biogenesis; peptidoglycan biosynthesis.</text>
</comment>
<dbReference type="RefSeq" id="WP_109626171.1">
    <property type="nucleotide sequence ID" value="NZ_JANKBI010000003.1"/>
</dbReference>
<comment type="function">
    <text evidence="1">Removes C-terminal D-alanyl residues from sugar-peptide cell wall precursors.</text>
</comment>
<evidence type="ECO:0000256" key="3">
    <source>
        <dbReference type="ARBA" id="ARBA00007164"/>
    </source>
</evidence>
<evidence type="ECO:0000256" key="7">
    <source>
        <dbReference type="ARBA" id="ARBA00022729"/>
    </source>
</evidence>
<dbReference type="Proteomes" id="UP000245412">
    <property type="component" value="Unassembled WGS sequence"/>
</dbReference>
<comment type="similarity">
    <text evidence="3 15">Belongs to the peptidase S11 family.</text>
</comment>
<dbReference type="InterPro" id="IPR018044">
    <property type="entry name" value="Peptidase_S11"/>
</dbReference>
<keyword evidence="10" id="KW-0573">Peptidoglycan synthesis</keyword>
<protein>
    <recommendedName>
        <fullName evidence="4">serine-type D-Ala-D-Ala carboxypeptidase</fullName>
        <ecNumber evidence="4">3.4.16.4</ecNumber>
    </recommendedName>
</protein>
<dbReference type="GO" id="GO:0006508">
    <property type="term" value="P:proteolysis"/>
    <property type="evidence" value="ECO:0007669"/>
    <property type="project" value="UniProtKB-KW"/>
</dbReference>
<dbReference type="GO" id="GO:0071555">
    <property type="term" value="P:cell wall organization"/>
    <property type="evidence" value="ECO:0007669"/>
    <property type="project" value="UniProtKB-KW"/>
</dbReference>
<dbReference type="EC" id="3.4.16.4" evidence="4"/>
<evidence type="ECO:0000256" key="2">
    <source>
        <dbReference type="ARBA" id="ARBA00004752"/>
    </source>
</evidence>
<evidence type="ECO:0000256" key="12">
    <source>
        <dbReference type="ARBA" id="ARBA00034000"/>
    </source>
</evidence>
<gene>
    <name evidence="18" type="ORF">C7383_105139</name>
</gene>
<dbReference type="SMART" id="SM00936">
    <property type="entry name" value="PBP5_C"/>
    <property type="match status" value="1"/>
</dbReference>
<feature type="binding site" evidence="14">
    <location>
        <position position="230"/>
    </location>
    <ligand>
        <name>substrate</name>
    </ligand>
</feature>
<comment type="caution">
    <text evidence="18">The sequence shown here is derived from an EMBL/GenBank/DDBJ whole genome shotgun (WGS) entry which is preliminary data.</text>
</comment>
<accession>A0AB73T539</accession>
<dbReference type="SUPFAM" id="SSF69189">
    <property type="entry name" value="Penicillin-binding protein associated domain"/>
    <property type="match status" value="1"/>
</dbReference>
<reference evidence="18 19" key="1">
    <citation type="submission" date="2018-05" db="EMBL/GenBank/DDBJ databases">
        <authorList>
            <person name="Goeker M."/>
            <person name="Huntemann M."/>
            <person name="Clum A."/>
            <person name="Pillay M."/>
            <person name="Palaniappan K."/>
            <person name="Varghese N."/>
            <person name="Mikhailova N."/>
            <person name="Stamatis D."/>
            <person name="Reddy T."/>
            <person name="Daum C."/>
            <person name="Shapiro N."/>
            <person name="Ivanova N."/>
            <person name="Kyrpides N."/>
            <person name="Woyke T."/>
        </authorList>
    </citation>
    <scope>NUCLEOTIDE SEQUENCE [LARGE SCALE GENOMIC DNA]</scope>
    <source>
        <strain evidence="18 19">DSM 26524</strain>
    </source>
</reference>
<keyword evidence="7 16" id="KW-0732">Signal</keyword>
<feature type="active site" description="Acyl-ester intermediate" evidence="13">
    <location>
        <position position="59"/>
    </location>
</feature>
<dbReference type="InterPro" id="IPR015956">
    <property type="entry name" value="Peniciliin-bd_prot_C_sf"/>
</dbReference>
<dbReference type="SUPFAM" id="SSF56601">
    <property type="entry name" value="beta-lactamase/transpeptidase-like"/>
    <property type="match status" value="1"/>
</dbReference>
<feature type="chain" id="PRO_5044493799" description="serine-type D-Ala-D-Ala carboxypeptidase" evidence="16">
    <location>
        <begin position="24"/>
        <end position="389"/>
    </location>
</feature>
<dbReference type="EMBL" id="QGGY01000005">
    <property type="protein sequence ID" value="PWJ76104.1"/>
    <property type="molecule type" value="Genomic_DNA"/>
</dbReference>
<feature type="signal peptide" evidence="16">
    <location>
        <begin position="1"/>
        <end position="23"/>
    </location>
</feature>
<feature type="active site" evidence="13">
    <location>
        <position position="119"/>
    </location>
</feature>
<dbReference type="GO" id="GO:0009252">
    <property type="term" value="P:peptidoglycan biosynthetic process"/>
    <property type="evidence" value="ECO:0007669"/>
    <property type="project" value="UniProtKB-KW"/>
</dbReference>
<dbReference type="GO" id="GO:0009002">
    <property type="term" value="F:serine-type D-Ala-D-Ala carboxypeptidase activity"/>
    <property type="evidence" value="ECO:0007669"/>
    <property type="project" value="UniProtKB-EC"/>
</dbReference>
<evidence type="ECO:0000256" key="15">
    <source>
        <dbReference type="RuleBase" id="RU004016"/>
    </source>
</evidence>
<keyword evidence="9" id="KW-0133">Cell shape</keyword>
<dbReference type="Gene3D" id="3.40.710.10">
    <property type="entry name" value="DD-peptidase/beta-lactamase superfamily"/>
    <property type="match status" value="1"/>
</dbReference>
<dbReference type="InterPro" id="IPR037167">
    <property type="entry name" value="Peptidase_S11_C_sf"/>
</dbReference>
<evidence type="ECO:0000256" key="1">
    <source>
        <dbReference type="ARBA" id="ARBA00003217"/>
    </source>
</evidence>
<evidence type="ECO:0000256" key="4">
    <source>
        <dbReference type="ARBA" id="ARBA00012448"/>
    </source>
</evidence>